<dbReference type="PROSITE" id="PS00571">
    <property type="entry name" value="AMIDASES"/>
    <property type="match status" value="1"/>
</dbReference>
<dbReference type="PATRIC" id="fig|908627.4.peg.4416"/>
<dbReference type="SUPFAM" id="SSF75304">
    <property type="entry name" value="Amidase signature (AS) enzymes"/>
    <property type="match status" value="1"/>
</dbReference>
<reference evidence="2 3" key="1">
    <citation type="journal article" date="2015" name="Genome Announc.">
        <title>Draft Genome Sequence of Burkholderia sp. Strain PML1(12), an Ectomycorrhizosphere-Inhabiting Bacterium with Effective Mineral-Weathering Ability.</title>
        <authorList>
            <person name="Uroz S."/>
            <person name="Oger P."/>
        </authorList>
    </citation>
    <scope>NUCLEOTIDE SEQUENCE [LARGE SCALE GENOMIC DNA]</scope>
    <source>
        <strain evidence="3">PML1(12)</strain>
    </source>
</reference>
<evidence type="ECO:0000313" key="3">
    <source>
        <dbReference type="Proteomes" id="UP000035963"/>
    </source>
</evidence>
<keyword evidence="3" id="KW-1185">Reference proteome</keyword>
<feature type="domain" description="Amidase" evidence="1">
    <location>
        <begin position="21"/>
        <end position="384"/>
    </location>
</feature>
<dbReference type="InterPro" id="IPR036928">
    <property type="entry name" value="AS_sf"/>
</dbReference>
<dbReference type="RefSeq" id="WP_047848364.1">
    <property type="nucleotide sequence ID" value="NZ_AEJF01000123.1"/>
</dbReference>
<dbReference type="GO" id="GO:0004040">
    <property type="term" value="F:amidase activity"/>
    <property type="evidence" value="ECO:0007669"/>
    <property type="project" value="UniProtKB-EC"/>
</dbReference>
<protein>
    <submittedName>
        <fullName evidence="2">Amidase</fullName>
        <ecNumber evidence="2">3.5.1.4</ecNumber>
    </submittedName>
</protein>
<sequence>MTPDLASYRAFVPYPNAAVPNAASGLLTGLTFGVKDIFDVAGYLTGCGNPHMLAMSGIKTANAPVVDALLAAGAVFAGKTYTEELAFSMTGKNAHFGVPRNGAAPDRVSGGSSSGSASAVSNGLCDFALGTDTGGSVRAPASHCGLIGLRPTHARVSLDGCMPLSPGFDTCGWFTRDIETFARVGDVLLGEDTVALPAAPDAYLPREVLTGLPEPVAKVFSATLERLKPRFGSIESVDIMTPSTDALYWAFRYAQGFQAWQSHGVMIDRFDFQLGPGVRERFSWSRTITPAQNEESERVRKHFRENVLSMLGGGRIILMPTMPDVAPLLSDSDEALESYRNQAIKMLCVAGLGGCPQLSLPLMQIDGVPLGFSLIGPPGSDKGLIELGRRLLA</sequence>
<dbReference type="PANTHER" id="PTHR46310:SF7">
    <property type="entry name" value="AMIDASE 1"/>
    <property type="match status" value="1"/>
</dbReference>
<dbReference type="EC" id="3.5.1.4" evidence="2"/>
<dbReference type="EMBL" id="AEJF01000123">
    <property type="protein sequence ID" value="KLU24532.1"/>
    <property type="molecule type" value="Genomic_DNA"/>
</dbReference>
<dbReference type="InterPro" id="IPR023631">
    <property type="entry name" value="Amidase_dom"/>
</dbReference>
<organism evidence="2 3">
    <name type="scientific">Caballeronia mineralivorans PML1(12)</name>
    <dbReference type="NCBI Taxonomy" id="908627"/>
    <lineage>
        <taxon>Bacteria</taxon>
        <taxon>Pseudomonadati</taxon>
        <taxon>Pseudomonadota</taxon>
        <taxon>Betaproteobacteria</taxon>
        <taxon>Burkholderiales</taxon>
        <taxon>Burkholderiaceae</taxon>
        <taxon>Caballeronia</taxon>
    </lineage>
</organism>
<dbReference type="NCBIfam" id="NF006169">
    <property type="entry name" value="PRK08310.1"/>
    <property type="match status" value="1"/>
</dbReference>
<dbReference type="PANTHER" id="PTHR46310">
    <property type="entry name" value="AMIDASE 1"/>
    <property type="match status" value="1"/>
</dbReference>
<dbReference type="AlphaFoldDB" id="A0A0J1CVB2"/>
<comment type="caution">
    <text evidence="2">The sequence shown here is derived from an EMBL/GenBank/DDBJ whole genome shotgun (WGS) entry which is preliminary data.</text>
</comment>
<evidence type="ECO:0000259" key="1">
    <source>
        <dbReference type="Pfam" id="PF01425"/>
    </source>
</evidence>
<dbReference type="OrthoDB" id="8872210at2"/>
<proteinExistence type="predicted"/>
<dbReference type="Pfam" id="PF01425">
    <property type="entry name" value="Amidase"/>
    <property type="match status" value="1"/>
</dbReference>
<dbReference type="Proteomes" id="UP000035963">
    <property type="component" value="Unassembled WGS sequence"/>
</dbReference>
<name>A0A0J1CVB2_9BURK</name>
<gene>
    <name evidence="2" type="ORF">EOS_19715</name>
</gene>
<accession>A0A0J1CVB2</accession>
<evidence type="ECO:0000313" key="2">
    <source>
        <dbReference type="EMBL" id="KLU24532.1"/>
    </source>
</evidence>
<keyword evidence="2" id="KW-0378">Hydrolase</keyword>
<dbReference type="Gene3D" id="3.90.1300.10">
    <property type="entry name" value="Amidase signature (AS) domain"/>
    <property type="match status" value="1"/>
</dbReference>
<dbReference type="InterPro" id="IPR020556">
    <property type="entry name" value="Amidase_CS"/>
</dbReference>